<accession>A0A0H5DJ15</accession>
<dbReference type="AlphaFoldDB" id="A0A0H5DJ15"/>
<feature type="region of interest" description="Disordered" evidence="1">
    <location>
        <begin position="60"/>
        <end position="88"/>
    </location>
</feature>
<evidence type="ECO:0000256" key="1">
    <source>
        <dbReference type="SAM" id="MobiDB-lite"/>
    </source>
</evidence>
<evidence type="ECO:0000313" key="2">
    <source>
        <dbReference type="EMBL" id="CRL12280.1"/>
    </source>
</evidence>
<reference evidence="3" key="1">
    <citation type="submission" date="2015-05" db="EMBL/GenBank/DDBJ databases">
        <authorList>
            <person name="Rodrigo-Torres Lidia"/>
            <person name="Arahal R.David."/>
        </authorList>
    </citation>
    <scope>NUCLEOTIDE SEQUENCE [LARGE SCALE GENOMIC DNA]</scope>
    <source>
        <strain evidence="3">CECT 7321</strain>
    </source>
</reference>
<sequence length="88" mass="10019">MRSEKLDLLADKRKQTGQLLKMLSIYCRKHRLVDVKLGELPLKTQNAIGNEVVDLFMDRVQHHQQKTPPKPGAHSDGSLPSCRGRFRG</sequence>
<dbReference type="EMBL" id="CVRL01000039">
    <property type="protein sequence ID" value="CRL12280.1"/>
    <property type="molecule type" value="Genomic_DNA"/>
</dbReference>
<gene>
    <name evidence="2" type="ORF">NIT7321_03154</name>
</gene>
<keyword evidence="3" id="KW-1185">Reference proteome</keyword>
<organism evidence="2 3">
    <name type="scientific">Phaeobacter italicus</name>
    <dbReference type="NCBI Taxonomy" id="481446"/>
    <lineage>
        <taxon>Bacteria</taxon>
        <taxon>Pseudomonadati</taxon>
        <taxon>Pseudomonadota</taxon>
        <taxon>Alphaproteobacteria</taxon>
        <taxon>Rhodobacterales</taxon>
        <taxon>Roseobacteraceae</taxon>
        <taxon>Phaeobacter</taxon>
    </lineage>
</organism>
<evidence type="ECO:0000313" key="3">
    <source>
        <dbReference type="Proteomes" id="UP000043764"/>
    </source>
</evidence>
<protein>
    <submittedName>
        <fullName evidence="2">Uncharacterized protein</fullName>
    </submittedName>
</protein>
<dbReference type="Proteomes" id="UP000043764">
    <property type="component" value="Unassembled WGS sequence"/>
</dbReference>
<proteinExistence type="predicted"/>
<name>A0A0H5DJ15_9RHOB</name>